<dbReference type="AlphaFoldDB" id="A0A4U8Q240"/>
<evidence type="ECO:0000256" key="7">
    <source>
        <dbReference type="ARBA" id="ARBA00022989"/>
    </source>
</evidence>
<evidence type="ECO:0000256" key="13">
    <source>
        <dbReference type="SAM" id="Phobius"/>
    </source>
</evidence>
<keyword evidence="8" id="KW-0443">Lipid metabolism</keyword>
<proteinExistence type="predicted"/>
<accession>A0A4U8Q240</accession>
<evidence type="ECO:0000259" key="14">
    <source>
        <dbReference type="PROSITE" id="PS50035"/>
    </source>
</evidence>
<dbReference type="PANTHER" id="PTHR21248">
    <property type="entry name" value="CARDIOLIPIN SYNTHASE"/>
    <property type="match status" value="1"/>
</dbReference>
<evidence type="ECO:0000256" key="8">
    <source>
        <dbReference type="ARBA" id="ARBA00023098"/>
    </source>
</evidence>
<dbReference type="InterPro" id="IPR001736">
    <property type="entry name" value="PLipase_D/transphosphatidylase"/>
</dbReference>
<organism evidence="15 16">
    <name type="scientific">Robinsoniella peoriensis</name>
    <dbReference type="NCBI Taxonomy" id="180332"/>
    <lineage>
        <taxon>Bacteria</taxon>
        <taxon>Bacillati</taxon>
        <taxon>Bacillota</taxon>
        <taxon>Clostridia</taxon>
        <taxon>Lachnospirales</taxon>
        <taxon>Lachnospiraceae</taxon>
        <taxon>Robinsoniella</taxon>
    </lineage>
</organism>
<keyword evidence="6" id="KW-0677">Repeat</keyword>
<evidence type="ECO:0000256" key="12">
    <source>
        <dbReference type="NCBIfam" id="TIGR04265"/>
    </source>
</evidence>
<feature type="transmembrane region" description="Helical" evidence="13">
    <location>
        <begin position="67"/>
        <end position="90"/>
    </location>
</feature>
<evidence type="ECO:0000256" key="3">
    <source>
        <dbReference type="ARBA" id="ARBA00022516"/>
    </source>
</evidence>
<dbReference type="OrthoDB" id="9762009at2"/>
<comment type="caution">
    <text evidence="15">The sequence shown here is derived from an EMBL/GenBank/DDBJ whole genome shotgun (WGS) entry which is preliminary data.</text>
</comment>
<evidence type="ECO:0000256" key="6">
    <source>
        <dbReference type="ARBA" id="ARBA00022737"/>
    </source>
</evidence>
<reference evidence="15 16" key="1">
    <citation type="journal article" date="2019" name="Anaerobe">
        <title>Detection of Robinsoniella peoriensis in multiple bone samples of a trauma patient.</title>
        <authorList>
            <person name="Schrottner P."/>
            <person name="Hartwich K."/>
            <person name="Bunk B."/>
            <person name="Schober I."/>
            <person name="Helbig S."/>
            <person name="Rudolph W.W."/>
            <person name="Gunzer F."/>
        </authorList>
    </citation>
    <scope>NUCLEOTIDE SEQUENCE [LARGE SCALE GENOMIC DNA]</scope>
    <source>
        <strain evidence="15 16">DSM 106044</strain>
    </source>
</reference>
<dbReference type="GO" id="GO:0032049">
    <property type="term" value="P:cardiolipin biosynthetic process"/>
    <property type="evidence" value="ECO:0007669"/>
    <property type="project" value="UniProtKB-UniRule"/>
</dbReference>
<protein>
    <recommendedName>
        <fullName evidence="12">Cardiolipin synthase</fullName>
        <ecNumber evidence="12">2.7.8.-</ecNumber>
    </recommendedName>
</protein>
<evidence type="ECO:0000313" key="16">
    <source>
        <dbReference type="Proteomes" id="UP000306509"/>
    </source>
</evidence>
<keyword evidence="4 15" id="KW-0808">Transferase</keyword>
<evidence type="ECO:0000256" key="9">
    <source>
        <dbReference type="ARBA" id="ARBA00023136"/>
    </source>
</evidence>
<dbReference type="InterPro" id="IPR022924">
    <property type="entry name" value="Cardiolipin_synthase"/>
</dbReference>
<dbReference type="STRING" id="180332.GCA_000797495_03727"/>
<dbReference type="Gene3D" id="3.30.870.10">
    <property type="entry name" value="Endonuclease Chain A"/>
    <property type="match status" value="2"/>
</dbReference>
<evidence type="ECO:0000256" key="5">
    <source>
        <dbReference type="ARBA" id="ARBA00022692"/>
    </source>
</evidence>
<evidence type="ECO:0000256" key="2">
    <source>
        <dbReference type="ARBA" id="ARBA00022475"/>
    </source>
</evidence>
<feature type="domain" description="PLD phosphodiesterase" evidence="14">
    <location>
        <begin position="429"/>
        <end position="456"/>
    </location>
</feature>
<sequence>MEKGKKGFFSVVFSRSAILIFLLLIQIGILFLGFELLRDYMFYAYGAVVALALVLVIYIINKRENPAFMIAWIIPILVIPVFGALFYLFIELQIDTKWVNSRLKRLNIETKELTPQNAEVLNNLRLEDEGMGHLSDYLYRVENLPVYQNTSAKYFPLGEDKFAEMIVQLERAQHFIFMEYFIVERGVMWDTILEILERKVKEGVEVRFMYDGMCSLVLLPYNYPRRMQELGIQCRMFSPIKPALSTIQNNRDHRKILVIDGYLAFTGGINLADEYINQKERFGHWKDTSIMIQGEAVKSFTLLFLKMWNVDKRHSEEDYRKYVDVPQLKIPAPGDGFVIPYGDSPVDKEQVGELVYMDILFTAKKYVHIMTPYLILDQELKVALTYAAKRGVEVIIMMPHIPDKWYAFVLAKTYYNELLDAGVQIYEYTPGFVHAKVFTSDDEKAVVGTINLDFRSMYLHFECAALLYKNAEIANIEADFQETLKKCRRITQEDYKKLNPVIKLIGKVLRLFAPLM</sequence>
<comment type="subcellular location">
    <subcellularLocation>
        <location evidence="1">Cell membrane</location>
        <topology evidence="1">Multi-pass membrane protein</topology>
    </subcellularLocation>
</comment>
<dbReference type="SUPFAM" id="SSF56024">
    <property type="entry name" value="Phospholipase D/nuclease"/>
    <property type="match status" value="2"/>
</dbReference>
<dbReference type="Proteomes" id="UP000306509">
    <property type="component" value="Unassembled WGS sequence"/>
</dbReference>
<evidence type="ECO:0000313" key="15">
    <source>
        <dbReference type="EMBL" id="TLC98223.1"/>
    </source>
</evidence>
<dbReference type="CDD" id="cd09160">
    <property type="entry name" value="PLDc_SMU_988_like_2"/>
    <property type="match status" value="1"/>
</dbReference>
<keyword evidence="7 13" id="KW-1133">Transmembrane helix</keyword>
<keyword evidence="3" id="KW-0444">Lipid biosynthesis</keyword>
<dbReference type="SMART" id="SM00155">
    <property type="entry name" value="PLDc"/>
    <property type="match status" value="2"/>
</dbReference>
<gene>
    <name evidence="15" type="primary">ywiE</name>
    <name evidence="15" type="ORF">DSM106044_04964</name>
</gene>
<dbReference type="GO" id="GO:0005886">
    <property type="term" value="C:plasma membrane"/>
    <property type="evidence" value="ECO:0007669"/>
    <property type="project" value="UniProtKB-SubCell"/>
</dbReference>
<dbReference type="EMBL" id="QGQD01000101">
    <property type="protein sequence ID" value="TLC98223.1"/>
    <property type="molecule type" value="Genomic_DNA"/>
</dbReference>
<dbReference type="Pfam" id="PF00614">
    <property type="entry name" value="PLDc"/>
    <property type="match status" value="1"/>
</dbReference>
<dbReference type="InterPro" id="IPR027379">
    <property type="entry name" value="CLS_N"/>
</dbReference>
<dbReference type="Pfam" id="PF13396">
    <property type="entry name" value="PLDc_N"/>
    <property type="match status" value="1"/>
</dbReference>
<keyword evidence="16" id="KW-1185">Reference proteome</keyword>
<evidence type="ECO:0000256" key="1">
    <source>
        <dbReference type="ARBA" id="ARBA00004651"/>
    </source>
</evidence>
<dbReference type="CDD" id="cd09154">
    <property type="entry name" value="PLDc_SMU_988_like_1"/>
    <property type="match status" value="1"/>
</dbReference>
<keyword evidence="11" id="KW-1208">Phospholipid metabolism</keyword>
<keyword evidence="9 13" id="KW-0472">Membrane</keyword>
<keyword evidence="5 13" id="KW-0812">Transmembrane</keyword>
<evidence type="ECO:0000256" key="4">
    <source>
        <dbReference type="ARBA" id="ARBA00022679"/>
    </source>
</evidence>
<dbReference type="Pfam" id="PF13091">
    <property type="entry name" value="PLDc_2"/>
    <property type="match status" value="1"/>
</dbReference>
<dbReference type="NCBIfam" id="TIGR04265">
    <property type="entry name" value="bac_cardiolipin"/>
    <property type="match status" value="1"/>
</dbReference>
<dbReference type="RefSeq" id="WP_027293802.1">
    <property type="nucleotide sequence ID" value="NZ_CABMJZ010000005.1"/>
</dbReference>
<feature type="transmembrane region" description="Helical" evidence="13">
    <location>
        <begin position="40"/>
        <end position="60"/>
    </location>
</feature>
<keyword evidence="2" id="KW-1003">Cell membrane</keyword>
<keyword evidence="10" id="KW-0594">Phospholipid biosynthesis</keyword>
<dbReference type="GO" id="GO:0008808">
    <property type="term" value="F:cardiolipin synthase activity"/>
    <property type="evidence" value="ECO:0007669"/>
    <property type="project" value="UniProtKB-UniRule"/>
</dbReference>
<evidence type="ECO:0000256" key="11">
    <source>
        <dbReference type="ARBA" id="ARBA00023264"/>
    </source>
</evidence>
<dbReference type="PANTHER" id="PTHR21248:SF22">
    <property type="entry name" value="PHOSPHOLIPASE D"/>
    <property type="match status" value="1"/>
</dbReference>
<dbReference type="InterPro" id="IPR025202">
    <property type="entry name" value="PLD-like_dom"/>
</dbReference>
<feature type="transmembrane region" description="Helical" evidence="13">
    <location>
        <begin position="12"/>
        <end position="34"/>
    </location>
</feature>
<dbReference type="PROSITE" id="PS50035">
    <property type="entry name" value="PLD"/>
    <property type="match status" value="2"/>
</dbReference>
<evidence type="ECO:0000256" key="10">
    <source>
        <dbReference type="ARBA" id="ARBA00023209"/>
    </source>
</evidence>
<feature type="domain" description="PLD phosphodiesterase" evidence="14">
    <location>
        <begin position="248"/>
        <end position="275"/>
    </location>
</feature>
<name>A0A4U8Q240_9FIRM</name>
<dbReference type="EC" id="2.7.8.-" evidence="12"/>